<keyword evidence="3" id="KW-0045">Antibiotic biosynthesis</keyword>
<dbReference type="InterPro" id="IPR050411">
    <property type="entry name" value="AlphaKG_dependent_hydroxylases"/>
</dbReference>
<proteinExistence type="predicted"/>
<organism evidence="5 6">
    <name type="scientific">Pigmentiphaga kullae</name>
    <dbReference type="NCBI Taxonomy" id="151784"/>
    <lineage>
        <taxon>Bacteria</taxon>
        <taxon>Pseudomonadati</taxon>
        <taxon>Pseudomonadota</taxon>
        <taxon>Betaproteobacteria</taxon>
        <taxon>Burkholderiales</taxon>
        <taxon>Alcaligenaceae</taxon>
        <taxon>Pigmentiphaga</taxon>
    </lineage>
</organism>
<comment type="caution">
    <text evidence="5">The sequence shown here is derived from an EMBL/GenBank/DDBJ whole genome shotgun (WGS) entry which is preliminary data.</text>
</comment>
<dbReference type="InterPro" id="IPR042098">
    <property type="entry name" value="TauD-like_sf"/>
</dbReference>
<name>A0A4Q7NMG1_9BURK</name>
<dbReference type="GO" id="GO:0017000">
    <property type="term" value="P:antibiotic biosynthetic process"/>
    <property type="evidence" value="ECO:0007669"/>
    <property type="project" value="UniProtKB-KW"/>
</dbReference>
<dbReference type="Pfam" id="PF02668">
    <property type="entry name" value="TauD"/>
    <property type="match status" value="1"/>
</dbReference>
<gene>
    <name evidence="5" type="ORF">EV675_2343</name>
</gene>
<dbReference type="GO" id="GO:0016706">
    <property type="term" value="F:2-oxoglutarate-dependent dioxygenase activity"/>
    <property type="evidence" value="ECO:0007669"/>
    <property type="project" value="UniProtKB-ARBA"/>
</dbReference>
<dbReference type="SUPFAM" id="SSF51197">
    <property type="entry name" value="Clavaminate synthase-like"/>
    <property type="match status" value="1"/>
</dbReference>
<evidence type="ECO:0000256" key="1">
    <source>
        <dbReference type="ARBA" id="ARBA00001954"/>
    </source>
</evidence>
<dbReference type="AlphaFoldDB" id="A0A4Q7NMG1"/>
<protein>
    <submittedName>
        <fullName evidence="5">TfdA family taurine catabolism dioxygenase TauD</fullName>
    </submittedName>
</protein>
<reference evidence="5 6" key="1">
    <citation type="submission" date="2019-02" db="EMBL/GenBank/DDBJ databases">
        <title>Genomic Encyclopedia of Type Strains, Phase IV (KMG-IV): sequencing the most valuable type-strain genomes for metagenomic binning, comparative biology and taxonomic classification.</title>
        <authorList>
            <person name="Goeker M."/>
        </authorList>
    </citation>
    <scope>NUCLEOTIDE SEQUENCE [LARGE SCALE GENOMIC DNA]</scope>
    <source>
        <strain evidence="5 6">K24</strain>
    </source>
</reference>
<evidence type="ECO:0000256" key="2">
    <source>
        <dbReference type="ARBA" id="ARBA00023002"/>
    </source>
</evidence>
<dbReference type="Gene3D" id="3.60.130.10">
    <property type="entry name" value="Clavaminate synthase-like"/>
    <property type="match status" value="1"/>
</dbReference>
<feature type="domain" description="TauD/TfdA-like" evidence="4">
    <location>
        <begin position="52"/>
        <end position="308"/>
    </location>
</feature>
<dbReference type="PANTHER" id="PTHR10696">
    <property type="entry name" value="GAMMA-BUTYROBETAINE HYDROXYLASE-RELATED"/>
    <property type="match status" value="1"/>
</dbReference>
<evidence type="ECO:0000256" key="3">
    <source>
        <dbReference type="ARBA" id="ARBA00023194"/>
    </source>
</evidence>
<evidence type="ECO:0000259" key="4">
    <source>
        <dbReference type="Pfam" id="PF02668"/>
    </source>
</evidence>
<evidence type="ECO:0000313" key="5">
    <source>
        <dbReference type="EMBL" id="RZS86303.1"/>
    </source>
</evidence>
<dbReference type="PANTHER" id="PTHR10696:SF56">
    <property type="entry name" value="TAUD_TFDA-LIKE DOMAIN-CONTAINING PROTEIN"/>
    <property type="match status" value="1"/>
</dbReference>
<sequence length="339" mass="38006">MSEIYEQPITHPAAWVRADLDISGVWTHRLDADDVAELDTALRGVNRMGLDLAHIGRDRFPLPRLAERLSAWADEIERGRGFVLVQGFPAQAYTPQDVEKIFWGLGCYLGQPVTQNPRGELMGHVMDYGRKFGGLDVRGYETNAHLPFHTDGCDLVGLMCLRKAKAGGLSSIVSALAVHNEIQAHHPEFLPVLYRGFHYIKREAAMTDDPVTASRVPVFGQTDGIVSCRYIRAQIEAACARTGTSLSALEQEALDCVDQLAADPRLHVDMDLQPGDMQLCNNYTILHSRTDFEDWDEPDRRRHMLRLWLSSRNRRRLAPDFPQHNGYGFGQIAEVAFGG</sequence>
<dbReference type="RefSeq" id="WP_165404550.1">
    <property type="nucleotide sequence ID" value="NZ_SGXC01000001.1"/>
</dbReference>
<dbReference type="Proteomes" id="UP000292445">
    <property type="component" value="Unassembled WGS sequence"/>
</dbReference>
<evidence type="ECO:0000313" key="6">
    <source>
        <dbReference type="Proteomes" id="UP000292445"/>
    </source>
</evidence>
<dbReference type="InterPro" id="IPR003819">
    <property type="entry name" value="TauD/TfdA-like"/>
</dbReference>
<accession>A0A4Q7NMG1</accession>
<comment type="cofactor">
    <cofactor evidence="1">
        <name>Fe(2+)</name>
        <dbReference type="ChEBI" id="CHEBI:29033"/>
    </cofactor>
</comment>
<keyword evidence="5" id="KW-0223">Dioxygenase</keyword>
<dbReference type="EMBL" id="SGXC01000001">
    <property type="protein sequence ID" value="RZS86303.1"/>
    <property type="molecule type" value="Genomic_DNA"/>
</dbReference>
<keyword evidence="6" id="KW-1185">Reference proteome</keyword>
<keyword evidence="2" id="KW-0560">Oxidoreductase</keyword>